<accession>A0A284S599</accession>
<feature type="compositionally biased region" description="Polar residues" evidence="1">
    <location>
        <begin position="368"/>
        <end position="379"/>
    </location>
</feature>
<dbReference type="SUPFAM" id="SSF81383">
    <property type="entry name" value="F-box domain"/>
    <property type="match status" value="1"/>
</dbReference>
<proteinExistence type="predicted"/>
<dbReference type="AlphaFoldDB" id="A0A284S599"/>
<dbReference type="InterPro" id="IPR036047">
    <property type="entry name" value="F-box-like_dom_sf"/>
</dbReference>
<evidence type="ECO:0000256" key="1">
    <source>
        <dbReference type="SAM" id="MobiDB-lite"/>
    </source>
</evidence>
<dbReference type="OrthoDB" id="2788229at2759"/>
<reference evidence="3" key="1">
    <citation type="journal article" date="2017" name="Nat. Ecol. Evol.">
        <title>Genome expansion and lineage-specific genetic innovations in the forest pathogenic fungi Armillaria.</title>
        <authorList>
            <person name="Sipos G."/>
            <person name="Prasanna A.N."/>
            <person name="Walter M.C."/>
            <person name="O'Connor E."/>
            <person name="Balint B."/>
            <person name="Krizsan K."/>
            <person name="Kiss B."/>
            <person name="Hess J."/>
            <person name="Varga T."/>
            <person name="Slot J."/>
            <person name="Riley R."/>
            <person name="Boka B."/>
            <person name="Rigling D."/>
            <person name="Barry K."/>
            <person name="Lee J."/>
            <person name="Mihaltcheva S."/>
            <person name="LaButti K."/>
            <person name="Lipzen A."/>
            <person name="Waldron R."/>
            <person name="Moloney N.M."/>
            <person name="Sperisen C."/>
            <person name="Kredics L."/>
            <person name="Vagvoelgyi C."/>
            <person name="Patrignani A."/>
            <person name="Fitzpatrick D."/>
            <person name="Nagy I."/>
            <person name="Doyle S."/>
            <person name="Anderson J.B."/>
            <person name="Grigoriev I.V."/>
            <person name="Gueldener U."/>
            <person name="Muensterkoetter M."/>
            <person name="Nagy L.G."/>
        </authorList>
    </citation>
    <scope>NUCLEOTIDE SEQUENCE [LARGE SCALE GENOMIC DNA]</scope>
    <source>
        <strain evidence="3">C18/9</strain>
    </source>
</reference>
<sequence length="379" mass="43167">MSALPPEIVDTVIDYLHNDKAALEACALVCRTWSVSSRYHLFDEHGVSVKPSNVHDFLSDISHSQSLLKDHLRCLTLRTDFTFGPSQTFGWKDVTVSLPHLPKLISLRFHSQTQHIRFSYHFLPLIFSPPTLQNISHLEIVRTSVQAAEDIISSMSLFPNLREARFSRIHWRNCSLSISSLRLVFPLLKQLSLSHIRSPGEVLRCLSRLDPVPLLPRINVGHIDTPEIPSVNRYLHILGPSLDMFCVGLNDKHSTTLDLSRNTSLRCLRLLECEASNPTLNLARVMRNIKATSLEILALDIQRWYLSNTAGDWEILDQYLLELWDVLRLKAVYIVTVAFADFSRKLPRYHCNSLRSSSSGQLRMPESPSMTRSTLNPLV</sequence>
<name>A0A284S599_ARMOS</name>
<dbReference type="OMA" id="PRINVGH"/>
<gene>
    <name evidence="2" type="ORF">ARMOST_19701</name>
</gene>
<dbReference type="EMBL" id="FUEG01000033">
    <property type="protein sequence ID" value="SJL16182.1"/>
    <property type="molecule type" value="Genomic_DNA"/>
</dbReference>
<protein>
    <recommendedName>
        <fullName evidence="4">F-box domain-containing protein</fullName>
    </recommendedName>
</protein>
<keyword evidence="3" id="KW-1185">Reference proteome</keyword>
<feature type="region of interest" description="Disordered" evidence="1">
    <location>
        <begin position="355"/>
        <end position="379"/>
    </location>
</feature>
<evidence type="ECO:0000313" key="2">
    <source>
        <dbReference type="EMBL" id="SJL16182.1"/>
    </source>
</evidence>
<organism evidence="2 3">
    <name type="scientific">Armillaria ostoyae</name>
    <name type="common">Armillaria root rot fungus</name>
    <dbReference type="NCBI Taxonomy" id="47428"/>
    <lineage>
        <taxon>Eukaryota</taxon>
        <taxon>Fungi</taxon>
        <taxon>Dikarya</taxon>
        <taxon>Basidiomycota</taxon>
        <taxon>Agaricomycotina</taxon>
        <taxon>Agaricomycetes</taxon>
        <taxon>Agaricomycetidae</taxon>
        <taxon>Agaricales</taxon>
        <taxon>Marasmiineae</taxon>
        <taxon>Physalacriaceae</taxon>
        <taxon>Armillaria</taxon>
    </lineage>
</organism>
<dbReference type="Proteomes" id="UP000219338">
    <property type="component" value="Unassembled WGS sequence"/>
</dbReference>
<evidence type="ECO:0000313" key="3">
    <source>
        <dbReference type="Proteomes" id="UP000219338"/>
    </source>
</evidence>
<evidence type="ECO:0008006" key="4">
    <source>
        <dbReference type="Google" id="ProtNLM"/>
    </source>
</evidence>